<evidence type="ECO:0000313" key="2">
    <source>
        <dbReference type="Proteomes" id="UP000828251"/>
    </source>
</evidence>
<sequence length="188" mass="21692">MRLSRKSMRLPENWRNLIGTNIRGLSGSTTGTKNIKHFHATKVNHIRINSIQRLKNVNGLWEEEEKVSNLFLRFFSMIFPTQSLARELKNIESVITSYMNASLQRILSQDEIKNVVSNLGALKALELDGFARLFYHQVWGTIKKEVVDLVQNFFSCGEITERINETNLTKPLISKLLMIHPFCLQSFP</sequence>
<reference evidence="1 2" key="1">
    <citation type="journal article" date="2021" name="Plant Biotechnol. J.">
        <title>Multi-omics assisted identification of the key and species-specific regulatory components of drought-tolerant mechanisms in Gossypium stocksii.</title>
        <authorList>
            <person name="Yu D."/>
            <person name="Ke L."/>
            <person name="Zhang D."/>
            <person name="Wu Y."/>
            <person name="Sun Y."/>
            <person name="Mei J."/>
            <person name="Sun J."/>
            <person name="Sun Y."/>
        </authorList>
    </citation>
    <scope>NUCLEOTIDE SEQUENCE [LARGE SCALE GENOMIC DNA]</scope>
    <source>
        <strain evidence="2">cv. E1</strain>
        <tissue evidence="1">Leaf</tissue>
    </source>
</reference>
<dbReference type="OrthoDB" id="1922870at2759"/>
<dbReference type="Proteomes" id="UP000828251">
    <property type="component" value="Unassembled WGS sequence"/>
</dbReference>
<evidence type="ECO:0000313" key="1">
    <source>
        <dbReference type="EMBL" id="KAH1038348.1"/>
    </source>
</evidence>
<dbReference type="EMBL" id="JAIQCV010000012">
    <property type="protein sequence ID" value="KAH1038348.1"/>
    <property type="molecule type" value="Genomic_DNA"/>
</dbReference>
<dbReference type="AlphaFoldDB" id="A0A9D3UDJ0"/>
<name>A0A9D3UDJ0_9ROSI</name>
<proteinExistence type="predicted"/>
<gene>
    <name evidence="1" type="ORF">J1N35_040091</name>
</gene>
<comment type="caution">
    <text evidence="1">The sequence shown here is derived from an EMBL/GenBank/DDBJ whole genome shotgun (WGS) entry which is preliminary data.</text>
</comment>
<protein>
    <submittedName>
        <fullName evidence="1">Uncharacterized protein</fullName>
    </submittedName>
</protein>
<organism evidence="1 2">
    <name type="scientific">Gossypium stocksii</name>
    <dbReference type="NCBI Taxonomy" id="47602"/>
    <lineage>
        <taxon>Eukaryota</taxon>
        <taxon>Viridiplantae</taxon>
        <taxon>Streptophyta</taxon>
        <taxon>Embryophyta</taxon>
        <taxon>Tracheophyta</taxon>
        <taxon>Spermatophyta</taxon>
        <taxon>Magnoliopsida</taxon>
        <taxon>eudicotyledons</taxon>
        <taxon>Gunneridae</taxon>
        <taxon>Pentapetalae</taxon>
        <taxon>rosids</taxon>
        <taxon>malvids</taxon>
        <taxon>Malvales</taxon>
        <taxon>Malvaceae</taxon>
        <taxon>Malvoideae</taxon>
        <taxon>Gossypium</taxon>
    </lineage>
</organism>
<accession>A0A9D3UDJ0</accession>
<keyword evidence="2" id="KW-1185">Reference proteome</keyword>